<evidence type="ECO:0000256" key="1">
    <source>
        <dbReference type="SAM" id="MobiDB-lite"/>
    </source>
</evidence>
<dbReference type="GO" id="GO:0032259">
    <property type="term" value="P:methylation"/>
    <property type="evidence" value="ECO:0007669"/>
    <property type="project" value="UniProtKB-KW"/>
</dbReference>
<dbReference type="Gene3D" id="3.40.50.150">
    <property type="entry name" value="Vaccinia Virus protein VP39"/>
    <property type="match status" value="1"/>
</dbReference>
<feature type="region of interest" description="Disordered" evidence="1">
    <location>
        <begin position="8"/>
        <end position="29"/>
    </location>
</feature>
<dbReference type="SUPFAM" id="SSF53335">
    <property type="entry name" value="S-adenosyl-L-methionine-dependent methyltransferases"/>
    <property type="match status" value="1"/>
</dbReference>
<evidence type="ECO:0000313" key="2">
    <source>
        <dbReference type="EMBL" id="KAK4186363.1"/>
    </source>
</evidence>
<evidence type="ECO:0000313" key="3">
    <source>
        <dbReference type="Proteomes" id="UP001302126"/>
    </source>
</evidence>
<dbReference type="GO" id="GO:0005829">
    <property type="term" value="C:cytosol"/>
    <property type="evidence" value="ECO:0007669"/>
    <property type="project" value="TreeGrafter"/>
</dbReference>
<gene>
    <name evidence="2" type="ORF">QBC35DRAFT_501397</name>
</gene>
<keyword evidence="2" id="KW-0489">Methyltransferase</keyword>
<name>A0AAN6WQB5_9PEZI</name>
<dbReference type="CDD" id="cd02440">
    <property type="entry name" value="AdoMet_MTases"/>
    <property type="match status" value="1"/>
</dbReference>
<protein>
    <submittedName>
        <fullName evidence="2">Methyltransferase-domain-containing protein</fullName>
    </submittedName>
</protein>
<accession>A0AAN6WQB5</accession>
<dbReference type="PANTHER" id="PTHR14614:SF132">
    <property type="entry name" value="PROTEIN-LYSINE METHYLTRANSFERASE C42C1.13"/>
    <property type="match status" value="1"/>
</dbReference>
<sequence>MHYIKLLRPPTLDRPSVSNNSRQHPPASSTSSVLKISLAITTDLGDAYLSPTTPIELLVIGAYTTTDKDGKPQLVPINLTAPLARSNNSPKWKPGLRALKFEVPIPVTPSPITTVQIRPVSREITALGTTDIFPIQKNGKGRGLIMPAFCDISPESQSSGQQSVCFRSLRLPGDNGQAIQVEEDMGDSIARHIWDSGIATVSLLADLCLSPHPTQDVMTGLRELLLLQKRQGLNILEIGCGIGMLGIGMARVMGHPSFPGTTSAAPQHKILMTDLPEAEERARGNIARQADHLEGGGEDRLDFEALDWEDGKDGNFGKRVAKEKWDLVVVSDCTYNTDTLLPLVKTLSAVHKHSAAGGKSPKLFLSTKQRHSSEREFYDLMAKEGWVIAEQAVLPLPHVTGEGKPIEVYLFERK</sequence>
<dbReference type="PANTHER" id="PTHR14614">
    <property type="entry name" value="HEPATOCELLULAR CARCINOMA-ASSOCIATED ANTIGEN"/>
    <property type="match status" value="1"/>
</dbReference>
<dbReference type="Pfam" id="PF10294">
    <property type="entry name" value="Methyltransf_16"/>
    <property type="match status" value="1"/>
</dbReference>
<keyword evidence="3" id="KW-1185">Reference proteome</keyword>
<dbReference type="Proteomes" id="UP001302126">
    <property type="component" value="Unassembled WGS sequence"/>
</dbReference>
<reference evidence="2" key="2">
    <citation type="submission" date="2023-05" db="EMBL/GenBank/DDBJ databases">
        <authorList>
            <consortium name="Lawrence Berkeley National Laboratory"/>
            <person name="Steindorff A."/>
            <person name="Hensen N."/>
            <person name="Bonometti L."/>
            <person name="Westerberg I."/>
            <person name="Brannstrom I.O."/>
            <person name="Guillou S."/>
            <person name="Cros-Aarteil S."/>
            <person name="Calhoun S."/>
            <person name="Haridas S."/>
            <person name="Kuo A."/>
            <person name="Mondo S."/>
            <person name="Pangilinan J."/>
            <person name="Riley R."/>
            <person name="Labutti K."/>
            <person name="Andreopoulos B."/>
            <person name="Lipzen A."/>
            <person name="Chen C."/>
            <person name="Yanf M."/>
            <person name="Daum C."/>
            <person name="Ng V."/>
            <person name="Clum A."/>
            <person name="Ohm R."/>
            <person name="Martin F."/>
            <person name="Silar P."/>
            <person name="Natvig D."/>
            <person name="Lalanne C."/>
            <person name="Gautier V."/>
            <person name="Ament-Velasquez S.L."/>
            <person name="Kruys A."/>
            <person name="Hutchinson M.I."/>
            <person name="Powell A.J."/>
            <person name="Barry K."/>
            <person name="Miller A.N."/>
            <person name="Grigoriev I.V."/>
            <person name="Debuchy R."/>
            <person name="Gladieux P."/>
            <person name="Thoren M.H."/>
            <person name="Johannesson H."/>
        </authorList>
    </citation>
    <scope>NUCLEOTIDE SEQUENCE</scope>
    <source>
        <strain evidence="2">PSN309</strain>
    </source>
</reference>
<organism evidence="2 3">
    <name type="scientific">Podospora australis</name>
    <dbReference type="NCBI Taxonomy" id="1536484"/>
    <lineage>
        <taxon>Eukaryota</taxon>
        <taxon>Fungi</taxon>
        <taxon>Dikarya</taxon>
        <taxon>Ascomycota</taxon>
        <taxon>Pezizomycotina</taxon>
        <taxon>Sordariomycetes</taxon>
        <taxon>Sordariomycetidae</taxon>
        <taxon>Sordariales</taxon>
        <taxon>Podosporaceae</taxon>
        <taxon>Podospora</taxon>
    </lineage>
</organism>
<reference evidence="2" key="1">
    <citation type="journal article" date="2023" name="Mol. Phylogenet. Evol.">
        <title>Genome-scale phylogeny and comparative genomics of the fungal order Sordariales.</title>
        <authorList>
            <person name="Hensen N."/>
            <person name="Bonometti L."/>
            <person name="Westerberg I."/>
            <person name="Brannstrom I.O."/>
            <person name="Guillou S."/>
            <person name="Cros-Aarteil S."/>
            <person name="Calhoun S."/>
            <person name="Haridas S."/>
            <person name="Kuo A."/>
            <person name="Mondo S."/>
            <person name="Pangilinan J."/>
            <person name="Riley R."/>
            <person name="LaButti K."/>
            <person name="Andreopoulos B."/>
            <person name="Lipzen A."/>
            <person name="Chen C."/>
            <person name="Yan M."/>
            <person name="Daum C."/>
            <person name="Ng V."/>
            <person name="Clum A."/>
            <person name="Steindorff A."/>
            <person name="Ohm R.A."/>
            <person name="Martin F."/>
            <person name="Silar P."/>
            <person name="Natvig D.O."/>
            <person name="Lalanne C."/>
            <person name="Gautier V."/>
            <person name="Ament-Velasquez S.L."/>
            <person name="Kruys A."/>
            <person name="Hutchinson M.I."/>
            <person name="Powell A.J."/>
            <person name="Barry K."/>
            <person name="Miller A.N."/>
            <person name="Grigoriev I.V."/>
            <person name="Debuchy R."/>
            <person name="Gladieux P."/>
            <person name="Hiltunen Thoren M."/>
            <person name="Johannesson H."/>
        </authorList>
    </citation>
    <scope>NUCLEOTIDE SEQUENCE</scope>
    <source>
        <strain evidence="2">PSN309</strain>
    </source>
</reference>
<feature type="compositionally biased region" description="Polar residues" evidence="1">
    <location>
        <begin position="16"/>
        <end position="29"/>
    </location>
</feature>
<dbReference type="GO" id="GO:0008757">
    <property type="term" value="F:S-adenosylmethionine-dependent methyltransferase activity"/>
    <property type="evidence" value="ECO:0007669"/>
    <property type="project" value="UniProtKB-ARBA"/>
</dbReference>
<dbReference type="InterPro" id="IPR019410">
    <property type="entry name" value="Methyltransf_16"/>
</dbReference>
<comment type="caution">
    <text evidence="2">The sequence shown here is derived from an EMBL/GenBank/DDBJ whole genome shotgun (WGS) entry which is preliminary data.</text>
</comment>
<keyword evidence="2" id="KW-0808">Transferase</keyword>
<dbReference type="InterPro" id="IPR029063">
    <property type="entry name" value="SAM-dependent_MTases_sf"/>
</dbReference>
<dbReference type="EMBL" id="MU864425">
    <property type="protein sequence ID" value="KAK4186363.1"/>
    <property type="molecule type" value="Genomic_DNA"/>
</dbReference>
<dbReference type="AlphaFoldDB" id="A0AAN6WQB5"/>
<proteinExistence type="predicted"/>